<dbReference type="InterPro" id="IPR039425">
    <property type="entry name" value="RNA_pol_sigma-70-like"/>
</dbReference>
<evidence type="ECO:0000256" key="4">
    <source>
        <dbReference type="ARBA" id="ARBA00023125"/>
    </source>
</evidence>
<keyword evidence="4" id="KW-0238">DNA-binding</keyword>
<dbReference type="SUPFAM" id="SSF88946">
    <property type="entry name" value="Sigma2 domain of RNA polymerase sigma factors"/>
    <property type="match status" value="1"/>
</dbReference>
<evidence type="ECO:0000313" key="9">
    <source>
        <dbReference type="Proteomes" id="UP001595906"/>
    </source>
</evidence>
<sequence>MDNKHTLNADQWITNYSDALFKYTMMRVNDTGVSEDIVQETFLSAWRNKDNYKGEASEKNWLYTICKNKIIDHYRKKSSSIVQYAEADTTTNMFDDAEHWTKEDAPKEWGINYHQSVEKKEFYGILEKCKSKLQQLQQSVFVMKYLEDLDTEEICKVLGITTSNYWVLIHRAKLGLRNCLEKNWVNI</sequence>
<evidence type="ECO:0000313" key="8">
    <source>
        <dbReference type="EMBL" id="MFC4232846.1"/>
    </source>
</evidence>
<dbReference type="InterPro" id="IPR014284">
    <property type="entry name" value="RNA_pol_sigma-70_dom"/>
</dbReference>
<feature type="domain" description="RNA polymerase sigma factor 70 region 4 type 2" evidence="7">
    <location>
        <begin position="125"/>
        <end position="173"/>
    </location>
</feature>
<dbReference type="InterPro" id="IPR007627">
    <property type="entry name" value="RNA_pol_sigma70_r2"/>
</dbReference>
<dbReference type="SUPFAM" id="SSF88659">
    <property type="entry name" value="Sigma3 and sigma4 domains of RNA polymerase sigma factors"/>
    <property type="match status" value="1"/>
</dbReference>
<proteinExistence type="inferred from homology"/>
<accession>A0ABV8Q0U2</accession>
<dbReference type="InterPro" id="IPR013324">
    <property type="entry name" value="RNA_pol_sigma_r3/r4-like"/>
</dbReference>
<dbReference type="RefSeq" id="WP_379014858.1">
    <property type="nucleotide sequence ID" value="NZ_JBHSDC010000027.1"/>
</dbReference>
<evidence type="ECO:0000256" key="2">
    <source>
        <dbReference type="ARBA" id="ARBA00023015"/>
    </source>
</evidence>
<feature type="domain" description="RNA polymerase sigma-70 region 2" evidence="6">
    <location>
        <begin position="13"/>
        <end position="78"/>
    </location>
</feature>
<keyword evidence="2" id="KW-0805">Transcription regulation</keyword>
<evidence type="ECO:0000256" key="1">
    <source>
        <dbReference type="ARBA" id="ARBA00010641"/>
    </source>
</evidence>
<keyword evidence="5" id="KW-0804">Transcription</keyword>
<dbReference type="Pfam" id="PF08281">
    <property type="entry name" value="Sigma70_r4_2"/>
    <property type="match status" value="1"/>
</dbReference>
<dbReference type="Gene3D" id="1.10.10.10">
    <property type="entry name" value="Winged helix-like DNA-binding domain superfamily/Winged helix DNA-binding domain"/>
    <property type="match status" value="1"/>
</dbReference>
<evidence type="ECO:0000256" key="5">
    <source>
        <dbReference type="ARBA" id="ARBA00023163"/>
    </source>
</evidence>
<protein>
    <submittedName>
        <fullName evidence="8">Sigma-70 family RNA polymerase sigma factor</fullName>
    </submittedName>
</protein>
<dbReference type="InterPro" id="IPR013325">
    <property type="entry name" value="RNA_pol_sigma_r2"/>
</dbReference>
<dbReference type="Gene3D" id="1.10.1740.10">
    <property type="match status" value="1"/>
</dbReference>
<dbReference type="Pfam" id="PF04542">
    <property type="entry name" value="Sigma70_r2"/>
    <property type="match status" value="1"/>
</dbReference>
<evidence type="ECO:0000256" key="3">
    <source>
        <dbReference type="ARBA" id="ARBA00023082"/>
    </source>
</evidence>
<keyword evidence="3" id="KW-0731">Sigma factor</keyword>
<dbReference type="InterPro" id="IPR036388">
    <property type="entry name" value="WH-like_DNA-bd_sf"/>
</dbReference>
<dbReference type="NCBIfam" id="TIGR02937">
    <property type="entry name" value="sigma70-ECF"/>
    <property type="match status" value="1"/>
</dbReference>
<reference evidence="9" key="1">
    <citation type="journal article" date="2019" name="Int. J. Syst. Evol. Microbiol.">
        <title>The Global Catalogue of Microorganisms (GCM) 10K type strain sequencing project: providing services to taxonomists for standard genome sequencing and annotation.</title>
        <authorList>
            <consortium name="The Broad Institute Genomics Platform"/>
            <consortium name="The Broad Institute Genome Sequencing Center for Infectious Disease"/>
            <person name="Wu L."/>
            <person name="Ma J."/>
        </authorList>
    </citation>
    <scope>NUCLEOTIDE SEQUENCE [LARGE SCALE GENOMIC DNA]</scope>
    <source>
        <strain evidence="9">CECT 8010</strain>
    </source>
</reference>
<comment type="similarity">
    <text evidence="1">Belongs to the sigma-70 factor family. ECF subfamily.</text>
</comment>
<evidence type="ECO:0000259" key="6">
    <source>
        <dbReference type="Pfam" id="PF04542"/>
    </source>
</evidence>
<keyword evidence="9" id="KW-1185">Reference proteome</keyword>
<comment type="caution">
    <text evidence="8">The sequence shown here is derived from an EMBL/GenBank/DDBJ whole genome shotgun (WGS) entry which is preliminary data.</text>
</comment>
<evidence type="ECO:0000259" key="7">
    <source>
        <dbReference type="Pfam" id="PF08281"/>
    </source>
</evidence>
<dbReference type="Proteomes" id="UP001595906">
    <property type="component" value="Unassembled WGS sequence"/>
</dbReference>
<dbReference type="InterPro" id="IPR013249">
    <property type="entry name" value="RNA_pol_sigma70_r4_t2"/>
</dbReference>
<name>A0ABV8Q0U2_9BACT</name>
<dbReference type="PANTHER" id="PTHR43133">
    <property type="entry name" value="RNA POLYMERASE ECF-TYPE SIGMA FACTO"/>
    <property type="match status" value="1"/>
</dbReference>
<dbReference type="PANTHER" id="PTHR43133:SF8">
    <property type="entry name" value="RNA POLYMERASE SIGMA FACTOR HI_1459-RELATED"/>
    <property type="match status" value="1"/>
</dbReference>
<dbReference type="EMBL" id="JBHSDC010000027">
    <property type="protein sequence ID" value="MFC4232846.1"/>
    <property type="molecule type" value="Genomic_DNA"/>
</dbReference>
<organism evidence="8 9">
    <name type="scientific">Parasediminibacterium paludis</name>
    <dbReference type="NCBI Taxonomy" id="908966"/>
    <lineage>
        <taxon>Bacteria</taxon>
        <taxon>Pseudomonadati</taxon>
        <taxon>Bacteroidota</taxon>
        <taxon>Chitinophagia</taxon>
        <taxon>Chitinophagales</taxon>
        <taxon>Chitinophagaceae</taxon>
        <taxon>Parasediminibacterium</taxon>
    </lineage>
</organism>
<gene>
    <name evidence="8" type="ORF">ACFOW1_13170</name>
</gene>